<feature type="transmembrane region" description="Helical" evidence="1">
    <location>
        <begin position="358"/>
        <end position="378"/>
    </location>
</feature>
<evidence type="ECO:0000313" key="3">
    <source>
        <dbReference type="Proteomes" id="UP000809829"/>
    </source>
</evidence>
<dbReference type="Gene3D" id="1.20.1640.10">
    <property type="entry name" value="Multidrug efflux transporter AcrB transmembrane domain"/>
    <property type="match status" value="2"/>
</dbReference>
<dbReference type="SUPFAM" id="SSF82866">
    <property type="entry name" value="Multidrug efflux transporter AcrB transmembrane domain"/>
    <property type="match status" value="2"/>
</dbReference>
<reference evidence="2 3" key="1">
    <citation type="submission" date="2021-01" db="EMBL/GenBank/DDBJ databases">
        <title>Genomic Encyclopedia of Type Strains, Phase IV (KMG-IV): sequencing the most valuable type-strain genomes for metagenomic binning, comparative biology and taxonomic classification.</title>
        <authorList>
            <person name="Goeker M."/>
        </authorList>
    </citation>
    <scope>NUCLEOTIDE SEQUENCE [LARGE SCALE GENOMIC DNA]</scope>
    <source>
        <strain evidence="2 3">DSM 104297</strain>
    </source>
</reference>
<comment type="caution">
    <text evidence="2">The sequence shown here is derived from an EMBL/GenBank/DDBJ whole genome shotgun (WGS) entry which is preliminary data.</text>
</comment>
<dbReference type="Gene3D" id="3.30.70.1440">
    <property type="entry name" value="Multidrug efflux transporter AcrB pore domain"/>
    <property type="match status" value="1"/>
</dbReference>
<evidence type="ECO:0000313" key="2">
    <source>
        <dbReference type="EMBL" id="MBM7702560.1"/>
    </source>
</evidence>
<dbReference type="Proteomes" id="UP000809829">
    <property type="component" value="Unassembled WGS sequence"/>
</dbReference>
<feature type="transmembrane region" description="Helical" evidence="1">
    <location>
        <begin position="331"/>
        <end position="351"/>
    </location>
</feature>
<dbReference type="PANTHER" id="PTHR32063">
    <property type="match status" value="1"/>
</dbReference>
<sequence length="1032" mass="112151">MKIVKLSVLRPIAMSMVILFLLILGGVSVRNMPVDLFPELTFPVAAVTATYDGAGPQEIENLLAKPLENSMSTIPNVESVTSISQNGGLLVLVSFNWGTDMDFATLSMRERVDMAREALPEGVSLPRVMRFDPSDLPIVQLAITDKNGNLADVKRIAEEDIKPALDGLEGVASVGISGGQSEEIQLTIDPQKLTAYGLTLQDLQQIIGSENVNLPAGSVTDQNQSLPIRVTGEFSSIEELSSLPIPTPSGVISLENLSNIEETYADANQLSYLNGTPAVGVSILKQSGSNTVSVARNIEKKLDELESQLPNDLKVDVIFDQSQFINQSIKAVASNMVVGSLLASIILYLFLRNLRSTLIIGFAIPISIVTTFIFMYFSGQTLNLLTLGGLALGIGMMVDNAIVILENIYRMRNQGLSKREAAIKGTGQVGTAIIASTLTTVVVFLPIVFVEGLAAQLFKPLALVISFSLLASLFTALIIVPLFSSLFLKLNKEDFIDIEAENEYGDSKEKFSKLRLRYRNVLEKALQHPKKTIGIVVAAFLLSFAGIPFIGTEFLPAQDQSYISVSTELPEGTSLDATYDTSEEIRELLSNIKEIDLLYVTVGGSNNFSPSAGAQTNRANYDILLNPVSERTRSDKEVAEEIRTRLAEIPNIDASVSGGDSGFSGDPISLSLTGPDIDVLSDLADETVEIISTVDGAREPESSFTNGNPEVVINIDREKASQYGIGSAQIARTVSEATKGVVATRIARQGEELDVRLQLENRYTSSTEELENLLIKSPTGTTVPLQAVAEISRGQGPSQITRKDRLREINVSADIIGRDLGSVTKDIEKELKENLSLPNNQYKITFGGQNEQMNDAFFKLSLALALSVVLVYMVMAGQFESFFYPFVIMFSVPLTFIGIMFGLLVTMQPLGVGSLVGVLILTGIVVNNAIVLIDYLQQLKKEGYPLKEAILIAGPTRLRPILMTTLTTILGLVPLTLGIGEGTEVQQPMAIVIVFGLGFATLITLIFIPVVYYLFEQRRLRKIEKRELTIEE</sequence>
<dbReference type="SUPFAM" id="SSF82714">
    <property type="entry name" value="Multidrug efflux transporter AcrB TolC docking domain, DN and DC subdomains"/>
    <property type="match status" value="2"/>
</dbReference>
<feature type="transmembrane region" description="Helical" evidence="1">
    <location>
        <begin position="989"/>
        <end position="1015"/>
    </location>
</feature>
<accession>A0ABS2QT40</accession>
<dbReference type="Pfam" id="PF00873">
    <property type="entry name" value="ACR_tran"/>
    <property type="match status" value="1"/>
</dbReference>
<name>A0ABS2QT40_9BACI</name>
<dbReference type="RefSeq" id="WP_205185692.1">
    <property type="nucleotide sequence ID" value="NZ_JAFBFC010000002.1"/>
</dbReference>
<protein>
    <submittedName>
        <fullName evidence="2">HAE1 family hydrophobic/amphiphilic exporter-1</fullName>
    </submittedName>
</protein>
<dbReference type="EMBL" id="JAFBFC010000002">
    <property type="protein sequence ID" value="MBM7702560.1"/>
    <property type="molecule type" value="Genomic_DNA"/>
</dbReference>
<gene>
    <name evidence="2" type="ORF">JOC83_001394</name>
</gene>
<dbReference type="SUPFAM" id="SSF82693">
    <property type="entry name" value="Multidrug efflux transporter AcrB pore domain, PN1, PN2, PC1 and PC2 subdomains"/>
    <property type="match status" value="3"/>
</dbReference>
<feature type="transmembrane region" description="Helical" evidence="1">
    <location>
        <begin position="882"/>
        <end position="904"/>
    </location>
</feature>
<proteinExistence type="predicted"/>
<keyword evidence="1" id="KW-0472">Membrane</keyword>
<dbReference type="InterPro" id="IPR027463">
    <property type="entry name" value="AcrB_DN_DC_subdom"/>
</dbReference>
<dbReference type="InterPro" id="IPR001036">
    <property type="entry name" value="Acrflvin-R"/>
</dbReference>
<feature type="transmembrane region" description="Helical" evidence="1">
    <location>
        <begin position="429"/>
        <end position="449"/>
    </location>
</feature>
<dbReference type="Gene3D" id="3.30.2090.10">
    <property type="entry name" value="Multidrug efflux transporter AcrB TolC docking domain, DN and DC subdomains"/>
    <property type="match status" value="2"/>
</dbReference>
<feature type="transmembrane region" description="Helical" evidence="1">
    <location>
        <begin position="856"/>
        <end position="875"/>
    </location>
</feature>
<dbReference type="Gene3D" id="3.30.70.1320">
    <property type="entry name" value="Multidrug efflux transporter AcrB pore domain like"/>
    <property type="match status" value="1"/>
</dbReference>
<evidence type="ECO:0000256" key="1">
    <source>
        <dbReference type="SAM" id="Phobius"/>
    </source>
</evidence>
<keyword evidence="3" id="KW-1185">Reference proteome</keyword>
<feature type="transmembrane region" description="Helical" evidence="1">
    <location>
        <begin position="461"/>
        <end position="483"/>
    </location>
</feature>
<dbReference type="PANTHER" id="PTHR32063:SF0">
    <property type="entry name" value="SWARMING MOTILITY PROTEIN SWRC"/>
    <property type="match status" value="1"/>
</dbReference>
<dbReference type="PRINTS" id="PR00702">
    <property type="entry name" value="ACRIFLAVINRP"/>
</dbReference>
<feature type="transmembrane region" description="Helical" evidence="1">
    <location>
        <begin position="957"/>
        <end position="977"/>
    </location>
</feature>
<keyword evidence="1" id="KW-1133">Transmembrane helix</keyword>
<feature type="transmembrane region" description="Helical" evidence="1">
    <location>
        <begin position="384"/>
        <end position="408"/>
    </location>
</feature>
<dbReference type="Gene3D" id="3.30.70.1430">
    <property type="entry name" value="Multidrug efflux transporter AcrB pore domain"/>
    <property type="match status" value="2"/>
</dbReference>
<feature type="transmembrane region" description="Helical" evidence="1">
    <location>
        <begin position="532"/>
        <end position="551"/>
    </location>
</feature>
<feature type="transmembrane region" description="Helical" evidence="1">
    <location>
        <begin position="910"/>
        <end position="936"/>
    </location>
</feature>
<keyword evidence="1" id="KW-0812">Transmembrane</keyword>
<organism evidence="2 3">
    <name type="scientific">Priestia iocasae</name>
    <dbReference type="NCBI Taxonomy" id="2291674"/>
    <lineage>
        <taxon>Bacteria</taxon>
        <taxon>Bacillati</taxon>
        <taxon>Bacillota</taxon>
        <taxon>Bacilli</taxon>
        <taxon>Bacillales</taxon>
        <taxon>Bacillaceae</taxon>
        <taxon>Priestia</taxon>
    </lineage>
</organism>